<keyword evidence="3" id="KW-1185">Reference proteome</keyword>
<gene>
    <name evidence="2" type="ORF">CMASS_00610</name>
</gene>
<keyword evidence="1" id="KW-1133">Transmembrane helix</keyword>
<dbReference type="InterPro" id="IPR007165">
    <property type="entry name" value="Phage_holin_4_2"/>
</dbReference>
<sequence length="135" mass="14177">MRSFLNFLLHVVCVAAALWFVVKLIPGLSITPTAGGSEAGAFVTVAVVFVVVNTFIAPVLRLFGAPITCLTLGLFSLVINGAVLYLTAWLLQSLDLGLGELHISNWWAAIFGAIALAIVSSIINAVTSPLRAAAR</sequence>
<feature type="transmembrane region" description="Helical" evidence="1">
    <location>
        <begin position="106"/>
        <end position="126"/>
    </location>
</feature>
<reference evidence="2 3" key="1">
    <citation type="submission" date="2020-10" db="EMBL/GenBank/DDBJ databases">
        <title>Complete genome sequence of Corynebacterium massiliense DSM 45435, type strain of Corynebacterium massiliense.</title>
        <authorList>
            <person name="Busche T."/>
            <person name="Kalinowski J."/>
            <person name="Ruckert C."/>
        </authorList>
    </citation>
    <scope>NUCLEOTIDE SEQUENCE [LARGE SCALE GENOMIC DNA]</scope>
    <source>
        <strain evidence="2 3">DSM 45435</strain>
    </source>
</reference>
<accession>A0ABY7U7X3</accession>
<keyword evidence="1" id="KW-0812">Transmembrane</keyword>
<protein>
    <recommendedName>
        <fullName evidence="4">Phage holin family protein</fullName>
    </recommendedName>
</protein>
<dbReference type="PANTHER" id="PTHR37309">
    <property type="entry name" value="SLR0284 PROTEIN"/>
    <property type="match status" value="1"/>
</dbReference>
<feature type="transmembrane region" description="Helical" evidence="1">
    <location>
        <begin position="7"/>
        <end position="28"/>
    </location>
</feature>
<name>A0ABY7U7X3_9CORY</name>
<feature type="transmembrane region" description="Helical" evidence="1">
    <location>
        <begin position="67"/>
        <end position="86"/>
    </location>
</feature>
<evidence type="ECO:0000313" key="3">
    <source>
        <dbReference type="Proteomes" id="UP001220064"/>
    </source>
</evidence>
<dbReference type="PANTHER" id="PTHR37309:SF1">
    <property type="entry name" value="SLR0284 PROTEIN"/>
    <property type="match status" value="1"/>
</dbReference>
<feature type="transmembrane region" description="Helical" evidence="1">
    <location>
        <begin position="40"/>
        <end position="60"/>
    </location>
</feature>
<dbReference type="EMBL" id="CP063189">
    <property type="protein sequence ID" value="WCZ31592.1"/>
    <property type="molecule type" value="Genomic_DNA"/>
</dbReference>
<dbReference type="Proteomes" id="UP001220064">
    <property type="component" value="Chromosome"/>
</dbReference>
<keyword evidence="1" id="KW-0472">Membrane</keyword>
<evidence type="ECO:0000256" key="1">
    <source>
        <dbReference type="SAM" id="Phobius"/>
    </source>
</evidence>
<dbReference type="RefSeq" id="WP_022863204.1">
    <property type="nucleotide sequence ID" value="NZ_ATVG01000007.1"/>
</dbReference>
<evidence type="ECO:0008006" key="4">
    <source>
        <dbReference type="Google" id="ProtNLM"/>
    </source>
</evidence>
<organism evidence="2 3">
    <name type="scientific">Corynebacterium massiliense DSM 45435</name>
    <dbReference type="NCBI Taxonomy" id="1121364"/>
    <lineage>
        <taxon>Bacteria</taxon>
        <taxon>Bacillati</taxon>
        <taxon>Actinomycetota</taxon>
        <taxon>Actinomycetes</taxon>
        <taxon>Mycobacteriales</taxon>
        <taxon>Corynebacteriaceae</taxon>
        <taxon>Corynebacterium</taxon>
    </lineage>
</organism>
<dbReference type="Pfam" id="PF04020">
    <property type="entry name" value="Phage_holin_4_2"/>
    <property type="match status" value="1"/>
</dbReference>
<evidence type="ECO:0000313" key="2">
    <source>
        <dbReference type="EMBL" id="WCZ31592.1"/>
    </source>
</evidence>
<proteinExistence type="predicted"/>